<dbReference type="SUPFAM" id="SSF53098">
    <property type="entry name" value="Ribonuclease H-like"/>
    <property type="match status" value="1"/>
</dbReference>
<gene>
    <name evidence="2" type="ORF">G9U52_37990</name>
</gene>
<protein>
    <submittedName>
        <fullName evidence="2">IS3 family transposase</fullName>
    </submittedName>
</protein>
<feature type="domain" description="Integrase catalytic" evidence="1">
    <location>
        <begin position="2"/>
        <end position="55"/>
    </location>
</feature>
<sequence>MESFHSILKKELIYLEKFKTRRQAYRELFEYIEYFYNRKRIHSSIGYSTPDQYERTYRKAL</sequence>
<dbReference type="InterPro" id="IPR001584">
    <property type="entry name" value="Integrase_cat-core"/>
</dbReference>
<dbReference type="InterPro" id="IPR036397">
    <property type="entry name" value="RNaseH_sf"/>
</dbReference>
<evidence type="ECO:0000313" key="2">
    <source>
        <dbReference type="EMBL" id="NHN35484.1"/>
    </source>
</evidence>
<organism evidence="2 3">
    <name type="scientific">Paenibacillus agricola</name>
    <dbReference type="NCBI Taxonomy" id="2716264"/>
    <lineage>
        <taxon>Bacteria</taxon>
        <taxon>Bacillati</taxon>
        <taxon>Bacillota</taxon>
        <taxon>Bacilli</taxon>
        <taxon>Bacillales</taxon>
        <taxon>Paenibacillaceae</taxon>
        <taxon>Paenibacillus</taxon>
    </lineage>
</organism>
<dbReference type="InterPro" id="IPR012337">
    <property type="entry name" value="RNaseH-like_sf"/>
</dbReference>
<dbReference type="PANTHER" id="PTHR46889">
    <property type="entry name" value="TRANSPOSASE INSF FOR INSERTION SEQUENCE IS3B-RELATED"/>
    <property type="match status" value="1"/>
</dbReference>
<dbReference type="Gene3D" id="3.30.420.10">
    <property type="entry name" value="Ribonuclease H-like superfamily/Ribonuclease H"/>
    <property type="match status" value="1"/>
</dbReference>
<accession>A0ABX0JLA6</accession>
<dbReference type="InterPro" id="IPR050900">
    <property type="entry name" value="Transposase_IS3/IS150/IS904"/>
</dbReference>
<reference evidence="2" key="1">
    <citation type="submission" date="2020-03" db="EMBL/GenBank/DDBJ databases">
        <title>Draft sequencing of Paenibacilllus sp. S3N08.</title>
        <authorList>
            <person name="Kim D.-U."/>
        </authorList>
    </citation>
    <scope>NUCLEOTIDE SEQUENCE</scope>
    <source>
        <strain evidence="2">S3N08</strain>
    </source>
</reference>
<name>A0ABX0JLA6_9BACL</name>
<dbReference type="Proteomes" id="UP001165962">
    <property type="component" value="Unassembled WGS sequence"/>
</dbReference>
<dbReference type="Pfam" id="PF13333">
    <property type="entry name" value="rve_2"/>
    <property type="match status" value="1"/>
</dbReference>
<evidence type="ECO:0000313" key="3">
    <source>
        <dbReference type="Proteomes" id="UP001165962"/>
    </source>
</evidence>
<dbReference type="EMBL" id="JAAOIW010000039">
    <property type="protein sequence ID" value="NHN35484.1"/>
    <property type="molecule type" value="Genomic_DNA"/>
</dbReference>
<comment type="caution">
    <text evidence="2">The sequence shown here is derived from an EMBL/GenBank/DDBJ whole genome shotgun (WGS) entry which is preliminary data.</text>
</comment>
<keyword evidence="3" id="KW-1185">Reference proteome</keyword>
<evidence type="ECO:0000259" key="1">
    <source>
        <dbReference type="Pfam" id="PF13333"/>
    </source>
</evidence>
<proteinExistence type="predicted"/>